<evidence type="ECO:0000256" key="6">
    <source>
        <dbReference type="PIRSR" id="PIRSR606689-1"/>
    </source>
</evidence>
<dbReference type="OrthoDB" id="2011769at2759"/>
<evidence type="ECO:0000256" key="7">
    <source>
        <dbReference type="PIRSR" id="PIRSR606689-2"/>
    </source>
</evidence>
<dbReference type="Gene3D" id="3.40.50.300">
    <property type="entry name" value="P-loop containing nucleotide triphosphate hydrolases"/>
    <property type="match status" value="1"/>
</dbReference>
<accession>A0A1I7S9C8</accession>
<feature type="binding site" evidence="6">
    <location>
        <begin position="82"/>
        <end position="89"/>
    </location>
    <ligand>
        <name>GTP</name>
        <dbReference type="ChEBI" id="CHEBI:37565"/>
    </ligand>
</feature>
<reference evidence="9" key="2">
    <citation type="submission" date="2020-09" db="EMBL/GenBank/DDBJ databases">
        <authorList>
            <person name="Kikuchi T."/>
        </authorList>
    </citation>
    <scope>NUCLEOTIDE SEQUENCE</scope>
    <source>
        <strain evidence="9">Ka4C1</strain>
    </source>
</reference>
<keyword evidence="5 6" id="KW-0342">GTP-binding</keyword>
<gene>
    <name evidence="9" type="ORF">BXYJ_LOCUS4898</name>
</gene>
<dbReference type="GO" id="GO:0046872">
    <property type="term" value="F:metal ion binding"/>
    <property type="evidence" value="ECO:0007669"/>
    <property type="project" value="UniProtKB-KW"/>
</dbReference>
<feature type="binding site" evidence="7">
    <location>
        <position position="106"/>
    </location>
    <ligand>
        <name>Mg(2+)</name>
        <dbReference type="ChEBI" id="CHEBI:18420"/>
    </ligand>
</feature>
<feature type="binding site" evidence="6">
    <location>
        <begin position="184"/>
        <end position="187"/>
    </location>
    <ligand>
        <name>GTP</name>
        <dbReference type="ChEBI" id="CHEBI:37565"/>
    </ligand>
</feature>
<evidence type="ECO:0000256" key="3">
    <source>
        <dbReference type="ARBA" id="ARBA00022707"/>
    </source>
</evidence>
<evidence type="ECO:0000256" key="1">
    <source>
        <dbReference type="ARBA" id="ARBA00010290"/>
    </source>
</evidence>
<feature type="binding site" evidence="6">
    <location>
        <position position="128"/>
    </location>
    <ligand>
        <name>GTP</name>
        <dbReference type="ChEBI" id="CHEBI:37565"/>
    </ligand>
</feature>
<name>A0A1I7S9C8_BURXY</name>
<dbReference type="EMBL" id="CAJFCV020000002">
    <property type="protein sequence ID" value="CAG9100525.1"/>
    <property type="molecule type" value="Genomic_DNA"/>
</dbReference>
<evidence type="ECO:0000313" key="11">
    <source>
        <dbReference type="Proteomes" id="UP000659654"/>
    </source>
</evidence>
<dbReference type="NCBIfam" id="TIGR00231">
    <property type="entry name" value="small_GTP"/>
    <property type="match status" value="1"/>
</dbReference>
<dbReference type="eggNOG" id="KOG0073">
    <property type="taxonomic scope" value="Eukaryota"/>
</dbReference>
<dbReference type="Proteomes" id="UP000582659">
    <property type="component" value="Unassembled WGS sequence"/>
</dbReference>
<evidence type="ECO:0000256" key="2">
    <source>
        <dbReference type="ARBA" id="ARBA00019766"/>
    </source>
</evidence>
<dbReference type="GO" id="GO:0005525">
    <property type="term" value="F:GTP binding"/>
    <property type="evidence" value="ECO:0007669"/>
    <property type="project" value="UniProtKB-KW"/>
</dbReference>
<dbReference type="InterPro" id="IPR044612">
    <property type="entry name" value="ARL2/3"/>
</dbReference>
<dbReference type="Proteomes" id="UP000095284">
    <property type="component" value="Unplaced"/>
</dbReference>
<evidence type="ECO:0000313" key="10">
    <source>
        <dbReference type="Proteomes" id="UP000095284"/>
    </source>
</evidence>
<dbReference type="InterPro" id="IPR027417">
    <property type="entry name" value="P-loop_NTPase"/>
</dbReference>
<protein>
    <recommendedName>
        <fullName evidence="2">ADP-ribosylation factor-like protein 6</fullName>
    </recommendedName>
</protein>
<reference evidence="12" key="1">
    <citation type="submission" date="2016-11" db="UniProtKB">
        <authorList>
            <consortium name="WormBaseParasite"/>
        </authorList>
    </citation>
    <scope>IDENTIFICATION</scope>
</reference>
<keyword evidence="4 6" id="KW-0547">Nucleotide-binding</keyword>
<dbReference type="PROSITE" id="PS51417">
    <property type="entry name" value="ARF"/>
    <property type="match status" value="1"/>
</dbReference>
<dbReference type="WBParaSite" id="BXY_0962400.1">
    <property type="protein sequence ID" value="BXY_0962400.1"/>
    <property type="gene ID" value="BXY_0962400"/>
</dbReference>
<dbReference type="SMART" id="SM00178">
    <property type="entry name" value="SAR"/>
    <property type="match status" value="1"/>
</dbReference>
<dbReference type="PANTHER" id="PTHR45697">
    <property type="entry name" value="ADP-RIBOSYLATION FACTOR-LIKE PROTEIN 2-RELATED"/>
    <property type="match status" value="1"/>
</dbReference>
<dbReference type="SMART" id="SM00177">
    <property type="entry name" value="ARF"/>
    <property type="match status" value="1"/>
</dbReference>
<dbReference type="Proteomes" id="UP000659654">
    <property type="component" value="Unassembled WGS sequence"/>
</dbReference>
<keyword evidence="11" id="KW-1185">Reference proteome</keyword>
<sequence length="243" mass="28567">MPLIAEIQYRCGEVPPLNEIYINFILHKNCFDCGGIYRLCGLSAVRKFWNNLYIILDLRMVMLKVLRKQKMREHQIRVLILGLDCSGKTTIMKRLEGEDYMEVAPTFGFNISTLEFRQWKLNCWDIGGQSSLRSYWRNYFEHTDALVYVVDSTDVLRLKEARQELDKLLNEQCLVGVTLLILANKQDIAGSLTAEDIQREMKLEEIKYHHWKIFDSSAYTGQNLIEAFQWMCEDVDQRIRLPD</sequence>
<proteinExistence type="inferred from homology"/>
<organism evidence="10 12">
    <name type="scientific">Bursaphelenchus xylophilus</name>
    <name type="common">Pinewood nematode worm</name>
    <name type="synonym">Aphelenchoides xylophilus</name>
    <dbReference type="NCBI Taxonomy" id="6326"/>
    <lineage>
        <taxon>Eukaryota</taxon>
        <taxon>Metazoa</taxon>
        <taxon>Ecdysozoa</taxon>
        <taxon>Nematoda</taxon>
        <taxon>Chromadorea</taxon>
        <taxon>Rhabditida</taxon>
        <taxon>Tylenchina</taxon>
        <taxon>Tylenchomorpha</taxon>
        <taxon>Aphelenchoidea</taxon>
        <taxon>Aphelenchoididae</taxon>
        <taxon>Bursaphelenchus</taxon>
    </lineage>
</organism>
<keyword evidence="3" id="KW-0519">Myristate</keyword>
<comment type="similarity">
    <text evidence="1 8">Belongs to the small GTPase superfamily. Arf family.</text>
</comment>
<dbReference type="GO" id="GO:0003924">
    <property type="term" value="F:GTPase activity"/>
    <property type="evidence" value="ECO:0007669"/>
    <property type="project" value="InterPro"/>
</dbReference>
<evidence type="ECO:0000256" key="8">
    <source>
        <dbReference type="RuleBase" id="RU003925"/>
    </source>
</evidence>
<dbReference type="AlphaFoldDB" id="A0A1I7S9C8"/>
<dbReference type="EMBL" id="CAJFDI010000002">
    <property type="protein sequence ID" value="CAD5217164.1"/>
    <property type="molecule type" value="Genomic_DNA"/>
</dbReference>
<feature type="binding site" evidence="7">
    <location>
        <position position="89"/>
    </location>
    <ligand>
        <name>Mg(2+)</name>
        <dbReference type="ChEBI" id="CHEBI:18420"/>
    </ligand>
</feature>
<dbReference type="SMR" id="A0A1I7S9C8"/>
<evidence type="ECO:0000256" key="5">
    <source>
        <dbReference type="ARBA" id="ARBA00023134"/>
    </source>
</evidence>
<dbReference type="InterPro" id="IPR005225">
    <property type="entry name" value="Small_GTP-bd"/>
</dbReference>
<keyword evidence="7" id="KW-0479">Metal-binding</keyword>
<dbReference type="InterPro" id="IPR006689">
    <property type="entry name" value="Small_GTPase_ARF/SAR"/>
</dbReference>
<dbReference type="Pfam" id="PF00025">
    <property type="entry name" value="Arf"/>
    <property type="match status" value="1"/>
</dbReference>
<keyword evidence="7" id="KW-0460">Magnesium</keyword>
<keyword evidence="3" id="KW-0449">Lipoprotein</keyword>
<dbReference type="PRINTS" id="PR00328">
    <property type="entry name" value="SAR1GTPBP"/>
</dbReference>
<dbReference type="FunFam" id="3.40.50.300:FF:001166">
    <property type="entry name" value="ADP-ribosylation factor D"/>
    <property type="match status" value="1"/>
</dbReference>
<dbReference type="SUPFAM" id="SSF52540">
    <property type="entry name" value="P-loop containing nucleoside triphosphate hydrolases"/>
    <property type="match status" value="1"/>
</dbReference>
<evidence type="ECO:0000313" key="9">
    <source>
        <dbReference type="EMBL" id="CAD5217164.1"/>
    </source>
</evidence>
<dbReference type="SMART" id="SM00175">
    <property type="entry name" value="RAB"/>
    <property type="match status" value="1"/>
</dbReference>
<evidence type="ECO:0000256" key="4">
    <source>
        <dbReference type="ARBA" id="ARBA00022741"/>
    </source>
</evidence>
<evidence type="ECO:0000313" key="12">
    <source>
        <dbReference type="WBParaSite" id="BXY_0962400.1"/>
    </source>
</evidence>